<organism evidence="2 3">
    <name type="scientific">Cellulomonas chengniuliangii</name>
    <dbReference type="NCBI Taxonomy" id="2968084"/>
    <lineage>
        <taxon>Bacteria</taxon>
        <taxon>Bacillati</taxon>
        <taxon>Actinomycetota</taxon>
        <taxon>Actinomycetes</taxon>
        <taxon>Micrococcales</taxon>
        <taxon>Cellulomonadaceae</taxon>
        <taxon>Cellulomonas</taxon>
    </lineage>
</organism>
<dbReference type="RefSeq" id="WP_227568177.1">
    <property type="nucleotide sequence ID" value="NZ_CP101988.1"/>
</dbReference>
<proteinExistence type="predicted"/>
<reference evidence="2 3" key="1">
    <citation type="submission" date="2022-07" db="EMBL/GenBank/DDBJ databases">
        <title>Novel species in genus cellulomonas.</title>
        <authorList>
            <person name="Ye L."/>
        </authorList>
    </citation>
    <scope>NUCLEOTIDE SEQUENCE [LARGE SCALE GENOMIC DNA]</scope>
    <source>
        <strain evidence="3">zg-Y338</strain>
    </source>
</reference>
<evidence type="ECO:0000313" key="3">
    <source>
        <dbReference type="Proteomes" id="UP001316189"/>
    </source>
</evidence>
<dbReference type="GO" id="GO:0016787">
    <property type="term" value="F:hydrolase activity"/>
    <property type="evidence" value="ECO:0007669"/>
    <property type="project" value="UniProtKB-KW"/>
</dbReference>
<keyword evidence="3" id="KW-1185">Reference proteome</keyword>
<dbReference type="Pfam" id="PF00561">
    <property type="entry name" value="Abhydrolase_1"/>
    <property type="match status" value="1"/>
</dbReference>
<evidence type="ECO:0000313" key="2">
    <source>
        <dbReference type="EMBL" id="UUI75729.1"/>
    </source>
</evidence>
<dbReference type="InterPro" id="IPR029058">
    <property type="entry name" value="AB_hydrolase_fold"/>
</dbReference>
<dbReference type="PANTHER" id="PTHR43798:SF33">
    <property type="entry name" value="HYDROLASE, PUTATIVE (AFU_ORTHOLOGUE AFUA_2G14860)-RELATED"/>
    <property type="match status" value="1"/>
</dbReference>
<dbReference type="EMBL" id="CP101988">
    <property type="protein sequence ID" value="UUI75729.1"/>
    <property type="molecule type" value="Genomic_DNA"/>
</dbReference>
<dbReference type="Proteomes" id="UP001316189">
    <property type="component" value="Chromosome"/>
</dbReference>
<dbReference type="InterPro" id="IPR000073">
    <property type="entry name" value="AB_hydrolase_1"/>
</dbReference>
<evidence type="ECO:0000259" key="1">
    <source>
        <dbReference type="Pfam" id="PF00561"/>
    </source>
</evidence>
<feature type="domain" description="AB hydrolase-1" evidence="1">
    <location>
        <begin position="29"/>
        <end position="247"/>
    </location>
</feature>
<accession>A0ABY5L1H7</accession>
<protein>
    <submittedName>
        <fullName evidence="2">Alpha/beta hydrolase</fullName>
    </submittedName>
</protein>
<sequence length="276" mass="29442">MTPGPTTAYGRLGDISWSTYGSHSQAATPVLLLHSVTDSSEVFAPLLDPLAAGRLVVTLDARGHGNTPLSPAPFTVGALASDVLAVLRDVVRRPVVVVGHGLGALIAEEVALTEPSLLVALVLEDPAWRVEATTSAGVPAFLPSYLESFRGADEATLLERARAEHPTWPEDELLPWVHAKQRVDQKLAARAQEWYGRDWVGVLGSIRVPVTVLAGEPQHGSLVDPADIARAQSLLGAQLTYVQVPGVGRSVRREARETYLTALRDVFAIADAAPHD</sequence>
<name>A0ABY5L1H7_9CELL</name>
<keyword evidence="2" id="KW-0378">Hydrolase</keyword>
<dbReference type="PANTHER" id="PTHR43798">
    <property type="entry name" value="MONOACYLGLYCEROL LIPASE"/>
    <property type="match status" value="1"/>
</dbReference>
<gene>
    <name evidence="2" type="ORF">NP064_02075</name>
</gene>
<dbReference type="Gene3D" id="3.40.50.1820">
    <property type="entry name" value="alpha/beta hydrolase"/>
    <property type="match status" value="1"/>
</dbReference>
<dbReference type="InterPro" id="IPR050266">
    <property type="entry name" value="AB_hydrolase_sf"/>
</dbReference>
<dbReference type="SUPFAM" id="SSF53474">
    <property type="entry name" value="alpha/beta-Hydrolases"/>
    <property type="match status" value="1"/>
</dbReference>